<evidence type="ECO:0000313" key="2">
    <source>
        <dbReference type="Proteomes" id="UP000828941"/>
    </source>
</evidence>
<dbReference type="Proteomes" id="UP000828941">
    <property type="component" value="Chromosome 12"/>
</dbReference>
<accession>A0ACB9LG49</accession>
<dbReference type="EMBL" id="CM039437">
    <property type="protein sequence ID" value="KAI4308144.1"/>
    <property type="molecule type" value="Genomic_DNA"/>
</dbReference>
<gene>
    <name evidence="1" type="ORF">L6164_031248</name>
</gene>
<evidence type="ECO:0000313" key="1">
    <source>
        <dbReference type="EMBL" id="KAI4308144.1"/>
    </source>
</evidence>
<reference evidence="1 2" key="1">
    <citation type="journal article" date="2022" name="DNA Res.">
        <title>Chromosomal-level genome assembly of the orchid tree Bauhinia variegata (Leguminosae; Cercidoideae) supports the allotetraploid origin hypothesis of Bauhinia.</title>
        <authorList>
            <person name="Zhong Y."/>
            <person name="Chen Y."/>
            <person name="Zheng D."/>
            <person name="Pang J."/>
            <person name="Liu Y."/>
            <person name="Luo S."/>
            <person name="Meng S."/>
            <person name="Qian L."/>
            <person name="Wei D."/>
            <person name="Dai S."/>
            <person name="Zhou R."/>
        </authorList>
    </citation>
    <scope>NUCLEOTIDE SEQUENCE [LARGE SCALE GENOMIC DNA]</scope>
    <source>
        <strain evidence="1">BV-YZ2020</strain>
    </source>
</reference>
<keyword evidence="2" id="KW-1185">Reference proteome</keyword>
<proteinExistence type="predicted"/>
<comment type="caution">
    <text evidence="1">The sequence shown here is derived from an EMBL/GenBank/DDBJ whole genome shotgun (WGS) entry which is preliminary data.</text>
</comment>
<sequence length="287" mass="32868">MARRPVGRERSETRVTNRKQKKPRITEKEDEEESSISPFLTNIEVLQCFICYELLTSPVFQCKNGHSACSSCCSKVNKKCPVCSSSIGDMRNRAIEDVLESLMVPCPNAKYGCKGMVNYNKKNEHRKSCMHAPCSCPYSECRFVSSSDELSLHFRRKHESSAMSFTYEEKFKFSLVVTEKRVVLQEKDGDLFVLNNSSVVNVGNLLSVSRIAPQSSKFACNYWLFCYSDRSKRSSLKFDSITDNCQGRHLIHRPSRGSLLVPSAFSRFQYIELRIRTGKKEPREKFA</sequence>
<name>A0ACB9LG49_BAUVA</name>
<organism evidence="1 2">
    <name type="scientific">Bauhinia variegata</name>
    <name type="common">Purple orchid tree</name>
    <name type="synonym">Phanera variegata</name>
    <dbReference type="NCBI Taxonomy" id="167791"/>
    <lineage>
        <taxon>Eukaryota</taxon>
        <taxon>Viridiplantae</taxon>
        <taxon>Streptophyta</taxon>
        <taxon>Embryophyta</taxon>
        <taxon>Tracheophyta</taxon>
        <taxon>Spermatophyta</taxon>
        <taxon>Magnoliopsida</taxon>
        <taxon>eudicotyledons</taxon>
        <taxon>Gunneridae</taxon>
        <taxon>Pentapetalae</taxon>
        <taxon>rosids</taxon>
        <taxon>fabids</taxon>
        <taxon>Fabales</taxon>
        <taxon>Fabaceae</taxon>
        <taxon>Cercidoideae</taxon>
        <taxon>Cercideae</taxon>
        <taxon>Bauhiniinae</taxon>
        <taxon>Bauhinia</taxon>
    </lineage>
</organism>
<protein>
    <submittedName>
        <fullName evidence="1">Uncharacterized protein</fullName>
    </submittedName>
</protein>